<feature type="region of interest" description="Disordered" evidence="1">
    <location>
        <begin position="1"/>
        <end position="36"/>
    </location>
</feature>
<evidence type="ECO:0000256" key="1">
    <source>
        <dbReference type="SAM" id="MobiDB-lite"/>
    </source>
</evidence>
<keyword evidence="2" id="KW-0472">Membrane</keyword>
<keyword evidence="2" id="KW-1133">Transmembrane helix</keyword>
<feature type="compositionally biased region" description="Basic and acidic residues" evidence="1">
    <location>
        <begin position="1"/>
        <end position="24"/>
    </location>
</feature>
<keyword evidence="4" id="KW-1185">Reference proteome</keyword>
<name>A0A5N7B308_9EURO</name>
<sequence length="126" mass="14424">MPDRPETDYERWLRQKDEHFKPGDRPSYGPNMQGIDHLEESGAHIDRDGSWRNGRKESMPHGYFIGNQNTPSLSSTSLLPRLNGHSIMCSLLLSVIFAFIILKSAKAYRKRRRRGGAIRLSDNVNT</sequence>
<evidence type="ECO:0000313" key="4">
    <source>
        <dbReference type="Proteomes" id="UP000326198"/>
    </source>
</evidence>
<dbReference type="OrthoDB" id="4487168at2759"/>
<reference evidence="3 4" key="1">
    <citation type="submission" date="2019-04" db="EMBL/GenBank/DDBJ databases">
        <title>Friends and foes A comparative genomics studyof 23 Aspergillus species from section Flavi.</title>
        <authorList>
            <consortium name="DOE Joint Genome Institute"/>
            <person name="Kjaerbolling I."/>
            <person name="Vesth T."/>
            <person name="Frisvad J.C."/>
            <person name="Nybo J.L."/>
            <person name="Theobald S."/>
            <person name="Kildgaard S."/>
            <person name="Isbrandt T."/>
            <person name="Kuo A."/>
            <person name="Sato A."/>
            <person name="Lyhne E.K."/>
            <person name="Kogle M.E."/>
            <person name="Wiebenga A."/>
            <person name="Kun R.S."/>
            <person name="Lubbers R.J."/>
            <person name="Makela M.R."/>
            <person name="Barry K."/>
            <person name="Chovatia M."/>
            <person name="Clum A."/>
            <person name="Daum C."/>
            <person name="Haridas S."/>
            <person name="He G."/>
            <person name="LaButti K."/>
            <person name="Lipzen A."/>
            <person name="Mondo S."/>
            <person name="Riley R."/>
            <person name="Salamov A."/>
            <person name="Simmons B.A."/>
            <person name="Magnuson J.K."/>
            <person name="Henrissat B."/>
            <person name="Mortensen U.H."/>
            <person name="Larsen T.O."/>
            <person name="Devries R.P."/>
            <person name="Grigoriev I.V."/>
            <person name="Machida M."/>
            <person name="Baker S.E."/>
            <person name="Andersen M.R."/>
        </authorList>
    </citation>
    <scope>NUCLEOTIDE SEQUENCE [LARGE SCALE GENOMIC DNA]</scope>
    <source>
        <strain evidence="3 4">IBT 29228</strain>
    </source>
</reference>
<accession>A0A5N7B308</accession>
<keyword evidence="2" id="KW-0812">Transmembrane</keyword>
<dbReference type="EMBL" id="ML736241">
    <property type="protein sequence ID" value="KAE8376411.1"/>
    <property type="molecule type" value="Genomic_DNA"/>
</dbReference>
<evidence type="ECO:0000256" key="2">
    <source>
        <dbReference type="SAM" id="Phobius"/>
    </source>
</evidence>
<dbReference type="Proteomes" id="UP000326198">
    <property type="component" value="Unassembled WGS sequence"/>
</dbReference>
<dbReference type="AlphaFoldDB" id="A0A5N7B308"/>
<organism evidence="3 4">
    <name type="scientific">Aspergillus bertholletiae</name>
    <dbReference type="NCBI Taxonomy" id="1226010"/>
    <lineage>
        <taxon>Eukaryota</taxon>
        <taxon>Fungi</taxon>
        <taxon>Dikarya</taxon>
        <taxon>Ascomycota</taxon>
        <taxon>Pezizomycotina</taxon>
        <taxon>Eurotiomycetes</taxon>
        <taxon>Eurotiomycetidae</taxon>
        <taxon>Eurotiales</taxon>
        <taxon>Aspergillaceae</taxon>
        <taxon>Aspergillus</taxon>
        <taxon>Aspergillus subgen. Circumdati</taxon>
    </lineage>
</organism>
<gene>
    <name evidence="3" type="ORF">BDV26DRAFT_265675</name>
</gene>
<protein>
    <submittedName>
        <fullName evidence="3">Uncharacterized protein</fullName>
    </submittedName>
</protein>
<proteinExistence type="predicted"/>
<evidence type="ECO:0000313" key="3">
    <source>
        <dbReference type="EMBL" id="KAE8376411.1"/>
    </source>
</evidence>
<feature type="transmembrane region" description="Helical" evidence="2">
    <location>
        <begin position="82"/>
        <end position="102"/>
    </location>
</feature>